<accession>A0A921MPN0</accession>
<dbReference type="Gene3D" id="3.60.120.10">
    <property type="entry name" value="Anthranilate synthase"/>
    <property type="match status" value="1"/>
</dbReference>
<dbReference type="RefSeq" id="WP_273305523.1">
    <property type="nucleotide sequence ID" value="NZ_DYUD01000011.1"/>
</dbReference>
<dbReference type="PANTHER" id="PTHR42839:SF2">
    <property type="entry name" value="ISOCHORISMATE SYNTHASE ENTC"/>
    <property type="match status" value="1"/>
</dbReference>
<gene>
    <name evidence="2" type="ORF">K8U91_03275</name>
</gene>
<dbReference type="InterPro" id="IPR015890">
    <property type="entry name" value="Chorismate_C"/>
</dbReference>
<evidence type="ECO:0000259" key="1">
    <source>
        <dbReference type="Pfam" id="PF00425"/>
    </source>
</evidence>
<reference evidence="2" key="1">
    <citation type="journal article" date="2021" name="PeerJ">
        <title>Extensive microbial diversity within the chicken gut microbiome revealed by metagenomics and culture.</title>
        <authorList>
            <person name="Gilroy R."/>
            <person name="Ravi A."/>
            <person name="Getino M."/>
            <person name="Pursley I."/>
            <person name="Horton D.L."/>
            <person name="Alikhan N.F."/>
            <person name="Baker D."/>
            <person name="Gharbi K."/>
            <person name="Hall N."/>
            <person name="Watson M."/>
            <person name="Adriaenssens E.M."/>
            <person name="Foster-Nyarko E."/>
            <person name="Jarju S."/>
            <person name="Secka A."/>
            <person name="Antonio M."/>
            <person name="Oren A."/>
            <person name="Chaudhuri R.R."/>
            <person name="La Ragione R."/>
            <person name="Hildebrand F."/>
            <person name="Pallen M.J."/>
        </authorList>
    </citation>
    <scope>NUCLEOTIDE SEQUENCE</scope>
    <source>
        <strain evidence="2">CHK121-7720</strain>
    </source>
</reference>
<dbReference type="PANTHER" id="PTHR42839">
    <property type="entry name" value="ISOCHORISMATE SYNTHASE ENTC"/>
    <property type="match status" value="1"/>
</dbReference>
<dbReference type="EMBL" id="DYUD01000011">
    <property type="protein sequence ID" value="HJG88488.1"/>
    <property type="molecule type" value="Genomic_DNA"/>
</dbReference>
<dbReference type="AlphaFoldDB" id="A0A921MPN0"/>
<organism evidence="2 3">
    <name type="scientific">Barnesiella viscericola</name>
    <dbReference type="NCBI Taxonomy" id="397865"/>
    <lineage>
        <taxon>Bacteria</taxon>
        <taxon>Pseudomonadati</taxon>
        <taxon>Bacteroidota</taxon>
        <taxon>Bacteroidia</taxon>
        <taxon>Bacteroidales</taxon>
        <taxon>Barnesiellaceae</taxon>
        <taxon>Barnesiella</taxon>
    </lineage>
</organism>
<reference evidence="2" key="2">
    <citation type="submission" date="2021-09" db="EMBL/GenBank/DDBJ databases">
        <authorList>
            <person name="Gilroy R."/>
        </authorList>
    </citation>
    <scope>NUCLEOTIDE SEQUENCE</scope>
    <source>
        <strain evidence="2">CHK121-7720</strain>
    </source>
</reference>
<dbReference type="Proteomes" id="UP000757103">
    <property type="component" value="Unassembled WGS sequence"/>
</dbReference>
<dbReference type="Pfam" id="PF00425">
    <property type="entry name" value="Chorismate_bind"/>
    <property type="match status" value="1"/>
</dbReference>
<dbReference type="InterPro" id="IPR005801">
    <property type="entry name" value="ADC_synthase"/>
</dbReference>
<comment type="caution">
    <text evidence="2">The sequence shown here is derived from an EMBL/GenBank/DDBJ whole genome shotgun (WGS) entry which is preliminary data.</text>
</comment>
<proteinExistence type="predicted"/>
<protein>
    <submittedName>
        <fullName evidence="2">Chorismate-binding protein</fullName>
    </submittedName>
</protein>
<feature type="domain" description="Chorismate-utilising enzyme C-terminal" evidence="1">
    <location>
        <begin position="114"/>
        <end position="354"/>
    </location>
</feature>
<evidence type="ECO:0000313" key="2">
    <source>
        <dbReference type="EMBL" id="HJG88488.1"/>
    </source>
</evidence>
<sequence>MSGASSAISLLRQAFEQSLAARFPAFAFRLPGGHTFYWGACAVDRLVTLGADRLPDEEEGFLFAPFDREALPTFFFPVRPAPVEELDPATLKALVTPVAEAEEAMPLADTDYPSYERQAQTLVEAMARGELRKAVLSRTVTLPRPAVSDVELFVRLAARYPAAFVSWVHLPGGSRWIGATPETLLDYDGRELSTMALAGTRRAGSPGEWGQKEQDEQQIVADSIVASLAGCGLAPVVGTRFTRKAAQVEHLCTPVSVEGHLDRELLTRVLSALHPTPAVGGYPKAAAKEWIDRVEAHRRRYYSGFLGPIGGNGVHLFVNLRCMEMNKTHVRLYVGGGLTAQSLPASEWSETEAKAQTLLSVLNG</sequence>
<dbReference type="SUPFAM" id="SSF56322">
    <property type="entry name" value="ADC synthase"/>
    <property type="match status" value="1"/>
</dbReference>
<evidence type="ECO:0000313" key="3">
    <source>
        <dbReference type="Proteomes" id="UP000757103"/>
    </source>
</evidence>
<name>A0A921MPN0_9BACT</name>